<sequence length="1075" mass="120080">MAPTAARIFSSQAYLKFFVKDPAGRRRGKAAHSMSYLTHPEKERPPIMDMKVRLVPGLRWLQMVVSREIQVRDIIATMARMGHRLPPGTHITLKKLWVIMDTASSAMRAKIMENRSFIDNKDLYNAQVFIVKLLMLFNDPIFGPQSPLLMNLFLGQRTGFTPLWALLRRKKYQTSDEVLELKIRYDVGPTAEKVASGGLVLGVPIEEMGIEHFEGWGRGRDHLMRVDELVPLEACRRQLDLDTIAFDMMMHGHVDAKMGTSLVPTLDEMYMSDDEFPPWSEQEPMRNLKIHSSCGNVPFERNMWLPKHARKARWSTLPKEEVKMLLDEEWKEINKDWNFEKTSNEYLAAIDKLGTLLDSLSIKTDSNSAEPVTVEAFLANLGKPPEEDDVDDIDDFDDFDVDMRPYSNKSPPPLAQHSSNTGYWQSHPQPQYYDHGGRDLLPSHHPNDGPQKQAHQRQNVFTNLDPQGSGFGKQPPPLSSIPQRGVSYRAIPQHPHPNTYPGSSRSVSLRPPPGILGPHQAGPSIWPPPGISDPHQTDRLIRPPPAISGPHRAPPPIWPPPGIPNPYQAAPRQPLPDSHPTSYGQGFQQPSSFGYHAPTPYSQQLRPRFQSDYHALAFQRAQGSHINPHLGPAGPAFQRAPPASIMPYGAASWQSHHINPHPYGQNFQGQRLDNTNSHGVAFQSQRPNTHLSRPGTEFQQPPRLNDALLSGQNPHGGNVFGSSTYHNQHLQQQTHHQNPQQPPPPRLSPASRSLAVASRQYVQQETAQAMGLPIPVFRQPTVQHPVVRGQQLLPSPNIIPNLTRDGTPGSSSSSSIEAQSRYHTHVNHGPIEDQAAENQVVGSQLGTQSELHGLGYQQPGDHGFNEHQPMDLDDASLRDSVSVDHHITYSDEDDTGADSELSDGDEEHEHEHGHGHGHEEAEEGDGEDNQIPGHSGLDGGNRGYGNEDEEDKPAEHGLGDMPLGEDGSSDGRRSLDTKCDLYQTNCRPPPFDNIDDYLLSQADEDYGGEEMGYDWDRWLAEHPPPDDGRPMPEKRKGEGETEAGEDNSGEGVVGNEEEEGNDELVTMLRNYYKRW</sequence>
<feature type="region of interest" description="Disordered" evidence="1">
    <location>
        <begin position="1017"/>
        <end position="1061"/>
    </location>
</feature>
<dbReference type="EMBL" id="JAUKUA010000003">
    <property type="protein sequence ID" value="KAK0719605.1"/>
    <property type="molecule type" value="Genomic_DNA"/>
</dbReference>
<feature type="compositionally biased region" description="Low complexity" evidence="1">
    <location>
        <begin position="726"/>
        <end position="739"/>
    </location>
</feature>
<feature type="region of interest" description="Disordered" evidence="1">
    <location>
        <begin position="793"/>
        <end position="823"/>
    </location>
</feature>
<feature type="compositionally biased region" description="Basic and acidic residues" evidence="1">
    <location>
        <begin position="1017"/>
        <end position="1039"/>
    </location>
</feature>
<feature type="region of interest" description="Disordered" evidence="1">
    <location>
        <begin position="851"/>
        <end position="872"/>
    </location>
</feature>
<feature type="compositionally biased region" description="Polar residues" evidence="1">
    <location>
        <begin position="456"/>
        <end position="466"/>
    </location>
</feature>
<name>A0AA40APG7_9PEZI</name>
<protein>
    <submittedName>
        <fullName evidence="2">Uncharacterized protein</fullName>
    </submittedName>
</protein>
<feature type="compositionally biased region" description="Basic and acidic residues" evidence="1">
    <location>
        <begin position="907"/>
        <end position="919"/>
    </location>
</feature>
<feature type="compositionally biased region" description="Acidic residues" evidence="1">
    <location>
        <begin position="386"/>
        <end position="400"/>
    </location>
</feature>
<evidence type="ECO:0000313" key="2">
    <source>
        <dbReference type="EMBL" id="KAK0719605.1"/>
    </source>
</evidence>
<organism evidence="2 3">
    <name type="scientific">Lasiosphaeris hirsuta</name>
    <dbReference type="NCBI Taxonomy" id="260670"/>
    <lineage>
        <taxon>Eukaryota</taxon>
        <taxon>Fungi</taxon>
        <taxon>Dikarya</taxon>
        <taxon>Ascomycota</taxon>
        <taxon>Pezizomycotina</taxon>
        <taxon>Sordariomycetes</taxon>
        <taxon>Sordariomycetidae</taxon>
        <taxon>Sordariales</taxon>
        <taxon>Lasiosphaeriaceae</taxon>
        <taxon>Lasiosphaeris</taxon>
    </lineage>
</organism>
<feature type="region of interest" description="Disordered" evidence="1">
    <location>
        <begin position="380"/>
        <end position="601"/>
    </location>
</feature>
<comment type="caution">
    <text evidence="2">The sequence shown here is derived from an EMBL/GenBank/DDBJ whole genome shotgun (WGS) entry which is preliminary data.</text>
</comment>
<feature type="region of interest" description="Disordered" evidence="1">
    <location>
        <begin position="887"/>
        <end position="976"/>
    </location>
</feature>
<feature type="compositionally biased region" description="Basic and acidic residues" evidence="1">
    <location>
        <begin position="435"/>
        <end position="447"/>
    </location>
</feature>
<feature type="compositionally biased region" description="Polar residues" evidence="1">
    <location>
        <begin position="665"/>
        <end position="691"/>
    </location>
</feature>
<dbReference type="Proteomes" id="UP001172102">
    <property type="component" value="Unassembled WGS sequence"/>
</dbReference>
<feature type="compositionally biased region" description="Pro residues" evidence="1">
    <location>
        <begin position="542"/>
        <end position="564"/>
    </location>
</feature>
<keyword evidence="3" id="KW-1185">Reference proteome</keyword>
<gene>
    <name evidence="2" type="ORF">B0H67DRAFT_573537</name>
</gene>
<evidence type="ECO:0000256" key="1">
    <source>
        <dbReference type="SAM" id="MobiDB-lite"/>
    </source>
</evidence>
<feature type="region of interest" description="Disordered" evidence="1">
    <location>
        <begin position="656"/>
        <end position="760"/>
    </location>
</feature>
<feature type="compositionally biased region" description="Polar residues" evidence="1">
    <location>
        <begin position="579"/>
        <end position="592"/>
    </location>
</feature>
<evidence type="ECO:0000313" key="3">
    <source>
        <dbReference type="Proteomes" id="UP001172102"/>
    </source>
</evidence>
<reference evidence="2" key="1">
    <citation type="submission" date="2023-06" db="EMBL/GenBank/DDBJ databases">
        <title>Genome-scale phylogeny and comparative genomics of the fungal order Sordariales.</title>
        <authorList>
            <consortium name="Lawrence Berkeley National Laboratory"/>
            <person name="Hensen N."/>
            <person name="Bonometti L."/>
            <person name="Westerberg I."/>
            <person name="Brannstrom I.O."/>
            <person name="Guillou S."/>
            <person name="Cros-Aarteil S."/>
            <person name="Calhoun S."/>
            <person name="Haridas S."/>
            <person name="Kuo A."/>
            <person name="Mondo S."/>
            <person name="Pangilinan J."/>
            <person name="Riley R."/>
            <person name="Labutti K."/>
            <person name="Andreopoulos B."/>
            <person name="Lipzen A."/>
            <person name="Chen C."/>
            <person name="Yanf M."/>
            <person name="Daum C."/>
            <person name="Ng V."/>
            <person name="Clum A."/>
            <person name="Steindorff A."/>
            <person name="Ohm R."/>
            <person name="Martin F."/>
            <person name="Silar P."/>
            <person name="Natvig D."/>
            <person name="Lalanne C."/>
            <person name="Gautier V."/>
            <person name="Ament-Velasquez S.L."/>
            <person name="Kruys A."/>
            <person name="Hutchinson M.I."/>
            <person name="Powell A.J."/>
            <person name="Barry K."/>
            <person name="Miller A.N."/>
            <person name="Grigoriev I.V."/>
            <person name="Debuchy R."/>
            <person name="Gladieux P."/>
            <person name="Thoren M.H."/>
            <person name="Johannesson H."/>
        </authorList>
    </citation>
    <scope>NUCLEOTIDE SEQUENCE</scope>
    <source>
        <strain evidence="2">SMH4607-1</strain>
    </source>
</reference>
<proteinExistence type="predicted"/>
<feature type="compositionally biased region" description="Polar residues" evidence="1">
    <location>
        <begin position="710"/>
        <end position="725"/>
    </location>
</feature>
<feature type="compositionally biased region" description="Basic and acidic residues" evidence="1">
    <location>
        <begin position="863"/>
        <end position="872"/>
    </location>
</feature>
<accession>A0AA40APG7</accession>
<feature type="compositionally biased region" description="Acidic residues" evidence="1">
    <location>
        <begin position="890"/>
        <end position="906"/>
    </location>
</feature>
<dbReference type="AlphaFoldDB" id="A0AA40APG7"/>
<feature type="compositionally biased region" description="Polar residues" evidence="1">
    <location>
        <begin position="416"/>
        <end position="429"/>
    </location>
</feature>